<dbReference type="InterPro" id="IPR036390">
    <property type="entry name" value="WH_DNA-bd_sf"/>
</dbReference>
<dbReference type="Pfam" id="PF12840">
    <property type="entry name" value="HTH_20"/>
    <property type="match status" value="1"/>
</dbReference>
<dbReference type="SUPFAM" id="SSF46785">
    <property type="entry name" value="Winged helix' DNA-binding domain"/>
    <property type="match status" value="1"/>
</dbReference>
<dbReference type="PRINTS" id="PR00778">
    <property type="entry name" value="HTHARSR"/>
</dbReference>
<gene>
    <name evidence="5" type="ORF">ENN47_11660</name>
</gene>
<dbReference type="GO" id="GO:0003700">
    <property type="term" value="F:DNA-binding transcription factor activity"/>
    <property type="evidence" value="ECO:0007669"/>
    <property type="project" value="InterPro"/>
</dbReference>
<feature type="domain" description="HTH arsR-type" evidence="4">
    <location>
        <begin position="271"/>
        <end position="365"/>
    </location>
</feature>
<evidence type="ECO:0000313" key="5">
    <source>
        <dbReference type="EMBL" id="HDP78806.1"/>
    </source>
</evidence>
<proteinExistence type="predicted"/>
<dbReference type="SMART" id="SM00418">
    <property type="entry name" value="HTH_ARSR"/>
    <property type="match status" value="1"/>
</dbReference>
<dbReference type="InterPro" id="IPR011991">
    <property type="entry name" value="ArsR-like_HTH"/>
</dbReference>
<evidence type="ECO:0000256" key="3">
    <source>
        <dbReference type="ARBA" id="ARBA00023163"/>
    </source>
</evidence>
<keyword evidence="3" id="KW-0804">Transcription</keyword>
<dbReference type="Proteomes" id="UP000886198">
    <property type="component" value="Unassembled WGS sequence"/>
</dbReference>
<organism evidence="5">
    <name type="scientific">Mesotoga infera</name>
    <dbReference type="NCBI Taxonomy" id="1236046"/>
    <lineage>
        <taxon>Bacteria</taxon>
        <taxon>Thermotogati</taxon>
        <taxon>Thermotogota</taxon>
        <taxon>Thermotogae</taxon>
        <taxon>Kosmotogales</taxon>
        <taxon>Kosmotogaceae</taxon>
        <taxon>Mesotoga</taxon>
    </lineage>
</organism>
<dbReference type="PROSITE" id="PS50987">
    <property type="entry name" value="HTH_ARSR_2"/>
    <property type="match status" value="1"/>
</dbReference>
<reference evidence="5" key="1">
    <citation type="journal article" date="2020" name="mSystems">
        <title>Genome- and Community-Level Interaction Insights into Carbon Utilization and Element Cycling Functions of Hydrothermarchaeota in Hydrothermal Sediment.</title>
        <authorList>
            <person name="Zhou Z."/>
            <person name="Liu Y."/>
            <person name="Xu W."/>
            <person name="Pan J."/>
            <person name="Luo Z.H."/>
            <person name="Li M."/>
        </authorList>
    </citation>
    <scope>NUCLEOTIDE SEQUENCE [LARGE SCALE GENOMIC DNA]</scope>
    <source>
        <strain evidence="5">SpSt-1179</strain>
    </source>
</reference>
<keyword evidence="2" id="KW-0238">DNA-binding</keyword>
<name>A0A7C1H7X1_9BACT</name>
<protein>
    <submittedName>
        <fullName evidence="5">ArsR family transcriptional regulator</fullName>
    </submittedName>
</protein>
<comment type="caution">
    <text evidence="5">The sequence shown here is derived from an EMBL/GenBank/DDBJ whole genome shotgun (WGS) entry which is preliminary data.</text>
</comment>
<dbReference type="Gene3D" id="1.10.10.10">
    <property type="entry name" value="Winged helix-like DNA-binding domain superfamily/Winged helix DNA-binding domain"/>
    <property type="match status" value="1"/>
</dbReference>
<dbReference type="EMBL" id="DSBT01000356">
    <property type="protein sequence ID" value="HDP78806.1"/>
    <property type="molecule type" value="Genomic_DNA"/>
</dbReference>
<keyword evidence="1" id="KW-0805">Transcription regulation</keyword>
<dbReference type="PANTHER" id="PTHR43132">
    <property type="entry name" value="ARSENICAL RESISTANCE OPERON REPRESSOR ARSR-RELATED"/>
    <property type="match status" value="1"/>
</dbReference>
<dbReference type="CDD" id="cd00090">
    <property type="entry name" value="HTH_ARSR"/>
    <property type="match status" value="1"/>
</dbReference>
<dbReference type="InterPro" id="IPR051011">
    <property type="entry name" value="Metal_resp_trans_reg"/>
</dbReference>
<dbReference type="AlphaFoldDB" id="A0A7C1H7X1"/>
<sequence>MLLGKIKYIDWPSYDFLLSIMRVNCNDMIIGAYKDQDFVEQFKPDDEIIDWVNETKRSLPSDIEELLQRFFDCETYFGAGTFALIQERNIESPEEFIDALKQASEKSILGRFLRTGFGSDIKEREDSQFEELIEKLTLDEKEMLLFITRSTIFSSVQKANLLELLENPSQTKEDLLYLFEWFLENVFNKIRNDVRKSNQKYLRLLERHVQEDGTSYLESLNVVSLFDVLETVTTLELSVSPFLGLDQASLMINKDRYLFILGYDRVEIPFRKKDERLECIDVFDALADRERLAILRELTREPNRPVSLAKKLKISAGNLSNHLEKLKKGRLLESVYDGKHVKYAVKSEKIRRLVNESLDKLLEEALDKGRRRNLFLLKQAGPKGPAESRSHQSVKSMNISIKSSVFSTITL</sequence>
<dbReference type="PANTHER" id="PTHR43132:SF8">
    <property type="entry name" value="HTH-TYPE TRANSCRIPTIONAL REGULATOR KMTR"/>
    <property type="match status" value="1"/>
</dbReference>
<dbReference type="InterPro" id="IPR036388">
    <property type="entry name" value="WH-like_DNA-bd_sf"/>
</dbReference>
<accession>A0A7C1H7X1</accession>
<evidence type="ECO:0000256" key="2">
    <source>
        <dbReference type="ARBA" id="ARBA00023125"/>
    </source>
</evidence>
<evidence type="ECO:0000259" key="4">
    <source>
        <dbReference type="PROSITE" id="PS50987"/>
    </source>
</evidence>
<dbReference type="InterPro" id="IPR001845">
    <property type="entry name" value="HTH_ArsR_DNA-bd_dom"/>
</dbReference>
<dbReference type="GO" id="GO:0003677">
    <property type="term" value="F:DNA binding"/>
    <property type="evidence" value="ECO:0007669"/>
    <property type="project" value="UniProtKB-KW"/>
</dbReference>
<evidence type="ECO:0000256" key="1">
    <source>
        <dbReference type="ARBA" id="ARBA00023015"/>
    </source>
</evidence>